<dbReference type="Proteomes" id="UP000316030">
    <property type="component" value="Unassembled WGS sequence"/>
</dbReference>
<accession>A0A521CQF1</accession>
<evidence type="ECO:0008006" key="3">
    <source>
        <dbReference type="Google" id="ProtNLM"/>
    </source>
</evidence>
<evidence type="ECO:0000313" key="1">
    <source>
        <dbReference type="EMBL" id="SMO61687.1"/>
    </source>
</evidence>
<protein>
    <recommendedName>
        <fullName evidence="3">DUF2946 domain-containing protein</fullName>
    </recommendedName>
</protein>
<name>A0A521CQF1_9RHOB</name>
<organism evidence="1 2">
    <name type="scientific">Thalassovita litoralis</name>
    <dbReference type="NCBI Taxonomy" id="1010611"/>
    <lineage>
        <taxon>Bacteria</taxon>
        <taxon>Pseudomonadati</taxon>
        <taxon>Pseudomonadota</taxon>
        <taxon>Alphaproteobacteria</taxon>
        <taxon>Rhodobacterales</taxon>
        <taxon>Roseobacteraceae</taxon>
        <taxon>Thalassovita</taxon>
    </lineage>
</organism>
<gene>
    <name evidence="1" type="ORF">SAMN06265173_10798</name>
</gene>
<evidence type="ECO:0000313" key="2">
    <source>
        <dbReference type="Proteomes" id="UP000316030"/>
    </source>
</evidence>
<proteinExistence type="predicted"/>
<keyword evidence="2" id="KW-1185">Reference proteome</keyword>
<reference evidence="1 2" key="1">
    <citation type="submission" date="2017-05" db="EMBL/GenBank/DDBJ databases">
        <authorList>
            <person name="Varghese N."/>
            <person name="Submissions S."/>
        </authorList>
    </citation>
    <scope>NUCLEOTIDE SEQUENCE [LARGE SCALE GENOMIC DNA]</scope>
    <source>
        <strain evidence="1 2">DSM 29506</strain>
    </source>
</reference>
<sequence>MLLAKSLVCAKNARMRRQTTHRKTLRGFGTLFLSFLMAVQVTFAFFPGAAVASGDGIQVVICGAGGLRTITIDPTDGSVSEGSGQEVVSKCPFCVVGLAVLSDAPDCGPVAAVYTPVQPVWRVALDLPDDLCDRPKAIRAPPLSL</sequence>
<dbReference type="EMBL" id="FXTO01000007">
    <property type="protein sequence ID" value="SMO61687.1"/>
    <property type="molecule type" value="Genomic_DNA"/>
</dbReference>
<dbReference type="AlphaFoldDB" id="A0A521CQF1"/>